<dbReference type="InParanoid" id="A0A1Q3CCI4"/>
<keyword evidence="2" id="KW-1185">Reference proteome</keyword>
<gene>
    <name evidence="1" type="ORF">CFOL_v3_21404</name>
</gene>
<reference evidence="2" key="1">
    <citation type="submission" date="2016-04" db="EMBL/GenBank/DDBJ databases">
        <title>Cephalotus genome sequencing.</title>
        <authorList>
            <person name="Fukushima K."/>
            <person name="Hasebe M."/>
            <person name="Fang X."/>
        </authorList>
    </citation>
    <scope>NUCLEOTIDE SEQUENCE [LARGE SCALE GENOMIC DNA]</scope>
    <source>
        <strain evidence="2">cv. St1</strain>
    </source>
</reference>
<dbReference type="EMBL" id="BDDD01001717">
    <property type="protein sequence ID" value="GAV77936.1"/>
    <property type="molecule type" value="Genomic_DNA"/>
</dbReference>
<name>A0A1Q3CCI4_CEPFO</name>
<evidence type="ECO:0000313" key="1">
    <source>
        <dbReference type="EMBL" id="GAV77936.1"/>
    </source>
</evidence>
<feature type="non-terminal residue" evidence="1">
    <location>
        <position position="1"/>
    </location>
</feature>
<sequence>TVDRSSPQCHCSVLNDGLNINQTLALSLPGASNVLTPSTSQCNGKLNLSLSLCLPCLK</sequence>
<comment type="caution">
    <text evidence="1">The sequence shown here is derived from an EMBL/GenBank/DDBJ whole genome shotgun (WGS) entry which is preliminary data.</text>
</comment>
<dbReference type="OrthoDB" id="911994at2759"/>
<dbReference type="AlphaFoldDB" id="A0A1Q3CCI4"/>
<evidence type="ECO:0000313" key="2">
    <source>
        <dbReference type="Proteomes" id="UP000187406"/>
    </source>
</evidence>
<accession>A0A1Q3CCI4</accession>
<organism evidence="1 2">
    <name type="scientific">Cephalotus follicularis</name>
    <name type="common">Albany pitcher plant</name>
    <dbReference type="NCBI Taxonomy" id="3775"/>
    <lineage>
        <taxon>Eukaryota</taxon>
        <taxon>Viridiplantae</taxon>
        <taxon>Streptophyta</taxon>
        <taxon>Embryophyta</taxon>
        <taxon>Tracheophyta</taxon>
        <taxon>Spermatophyta</taxon>
        <taxon>Magnoliopsida</taxon>
        <taxon>eudicotyledons</taxon>
        <taxon>Gunneridae</taxon>
        <taxon>Pentapetalae</taxon>
        <taxon>rosids</taxon>
        <taxon>fabids</taxon>
        <taxon>Oxalidales</taxon>
        <taxon>Cephalotaceae</taxon>
        <taxon>Cephalotus</taxon>
    </lineage>
</organism>
<proteinExistence type="predicted"/>
<protein>
    <submittedName>
        <fullName evidence="1">Uncharacterized protein</fullName>
    </submittedName>
</protein>
<dbReference type="Proteomes" id="UP000187406">
    <property type="component" value="Unassembled WGS sequence"/>
</dbReference>